<keyword evidence="5" id="KW-1185">Reference proteome</keyword>
<name>A0ABS4VUR6_9PSEU</name>
<dbReference type="GO" id="GO:0004177">
    <property type="term" value="F:aminopeptidase activity"/>
    <property type="evidence" value="ECO:0007669"/>
    <property type="project" value="UniProtKB-KW"/>
</dbReference>
<evidence type="ECO:0000256" key="2">
    <source>
        <dbReference type="SAM" id="MobiDB-lite"/>
    </source>
</evidence>
<dbReference type="Proteomes" id="UP001519295">
    <property type="component" value="Unassembled WGS sequence"/>
</dbReference>
<gene>
    <name evidence="4" type="ORF">JOF36_003237</name>
</gene>
<protein>
    <submittedName>
        <fullName evidence="4">Dipeptidyl aminopeptidase/acylaminoacyl peptidase</fullName>
    </submittedName>
</protein>
<evidence type="ECO:0000313" key="5">
    <source>
        <dbReference type="Proteomes" id="UP001519295"/>
    </source>
</evidence>
<keyword evidence="1" id="KW-0378">Hydrolase</keyword>
<evidence type="ECO:0000256" key="1">
    <source>
        <dbReference type="ARBA" id="ARBA00022801"/>
    </source>
</evidence>
<dbReference type="EMBL" id="JAGINU010000001">
    <property type="protein sequence ID" value="MBP2367541.1"/>
    <property type="molecule type" value="Genomic_DNA"/>
</dbReference>
<accession>A0ABS4VUR6</accession>
<evidence type="ECO:0000313" key="4">
    <source>
        <dbReference type="EMBL" id="MBP2367541.1"/>
    </source>
</evidence>
<evidence type="ECO:0000259" key="3">
    <source>
        <dbReference type="Pfam" id="PF00326"/>
    </source>
</evidence>
<comment type="caution">
    <text evidence="4">The sequence shown here is derived from an EMBL/GenBank/DDBJ whole genome shotgun (WGS) entry which is preliminary data.</text>
</comment>
<feature type="domain" description="Peptidase S9 prolyl oligopeptidase catalytic" evidence="3">
    <location>
        <begin position="22"/>
        <end position="173"/>
    </location>
</feature>
<reference evidence="4 5" key="1">
    <citation type="submission" date="2021-03" db="EMBL/GenBank/DDBJ databases">
        <title>Sequencing the genomes of 1000 actinobacteria strains.</title>
        <authorList>
            <person name="Klenk H.-P."/>
        </authorList>
    </citation>
    <scope>NUCLEOTIDE SEQUENCE [LARGE SCALE GENOMIC DNA]</scope>
    <source>
        <strain evidence="4 5">DSM 45256</strain>
    </source>
</reference>
<dbReference type="PANTHER" id="PTHR42776:SF27">
    <property type="entry name" value="DIPEPTIDYL PEPTIDASE FAMILY MEMBER 6"/>
    <property type="match status" value="1"/>
</dbReference>
<organism evidence="4 5">
    <name type="scientific">Pseudonocardia parietis</name>
    <dbReference type="NCBI Taxonomy" id="570936"/>
    <lineage>
        <taxon>Bacteria</taxon>
        <taxon>Bacillati</taxon>
        <taxon>Actinomycetota</taxon>
        <taxon>Actinomycetes</taxon>
        <taxon>Pseudonocardiales</taxon>
        <taxon>Pseudonocardiaceae</taxon>
        <taxon>Pseudonocardia</taxon>
    </lineage>
</organism>
<keyword evidence="4" id="KW-0645">Protease</keyword>
<keyword evidence="4" id="KW-0031">Aminopeptidase</keyword>
<dbReference type="PANTHER" id="PTHR42776">
    <property type="entry name" value="SERINE PEPTIDASE S9 FAMILY MEMBER"/>
    <property type="match status" value="1"/>
</dbReference>
<dbReference type="RefSeq" id="WP_307862406.1">
    <property type="nucleotide sequence ID" value="NZ_JAGINU010000001.1"/>
</dbReference>
<feature type="region of interest" description="Disordered" evidence="2">
    <location>
        <begin position="169"/>
        <end position="191"/>
    </location>
</feature>
<proteinExistence type="predicted"/>
<dbReference type="Pfam" id="PF00326">
    <property type="entry name" value="Peptidase_S9"/>
    <property type="match status" value="1"/>
</dbReference>
<sequence length="191" mass="20824">MNIHGGPSWAFRDRWSMKHQWIPLLVSRGYAVLNPNPRGSSGRGQDFASLVVGDMGGADTDDYLSGIDALVERDVVDPDRVGLIGGSYGGFMSPWLVTQDRRFAASVPISPVTDWYSQSFTSNIGAWGNRFLDGDPERHGTRVLTRSPVLHASKVRTPCLNVAGALDNCPPPGQDRSSTRPSGYAACPRHW</sequence>
<dbReference type="InterPro" id="IPR029058">
    <property type="entry name" value="AB_hydrolase_fold"/>
</dbReference>
<dbReference type="InterPro" id="IPR001375">
    <property type="entry name" value="Peptidase_S9_cat"/>
</dbReference>
<dbReference type="SUPFAM" id="SSF53474">
    <property type="entry name" value="alpha/beta-Hydrolases"/>
    <property type="match status" value="1"/>
</dbReference>
<dbReference type="Gene3D" id="3.40.50.1820">
    <property type="entry name" value="alpha/beta hydrolase"/>
    <property type="match status" value="1"/>
</dbReference>